<reference evidence="2" key="2">
    <citation type="submission" date="2024-07" db="EMBL/GenBank/DDBJ databases">
        <title>Streptomyces haneummycinica sp. nov., a new antibiotic-producing actinobacterium isolated from marine sediment.</title>
        <authorList>
            <person name="Uemura M."/>
            <person name="Hamada M."/>
            <person name="Hirano S."/>
            <person name="Kobayashi K."/>
            <person name="Ohshiro T."/>
            <person name="Kobayashi T."/>
            <person name="Terahara T."/>
        </authorList>
    </citation>
    <scope>NUCLEOTIDE SEQUENCE</scope>
    <source>
        <strain evidence="2">KM77-8</strain>
    </source>
</reference>
<sequence length="142" mass="15907">MTAGVRIFRVDNPHTKPVVFWERVIAEINRTDPDVIFLAEAFTRPAMMRTLAETGFQQSYTYFTWRTTKQELTDYLTELSGDAASSMRPNFFANTPDILHAYLQHGGRPAFEVRAVLAATLSPPGASTAATNSARTPLARRR</sequence>
<organism evidence="2">
    <name type="scientific">Streptomyces haneummycinicus</name>
    <dbReference type="NCBI Taxonomy" id="3074435"/>
    <lineage>
        <taxon>Bacteria</taxon>
        <taxon>Bacillati</taxon>
        <taxon>Actinomycetota</taxon>
        <taxon>Actinomycetes</taxon>
        <taxon>Kitasatosporales</taxon>
        <taxon>Streptomycetaceae</taxon>
        <taxon>Streptomyces</taxon>
    </lineage>
</organism>
<accession>A0AAT9HK13</accession>
<dbReference type="PANTHER" id="PTHR47786">
    <property type="entry name" value="ALPHA-1,4-GLUCAN:MALTOSE-1-PHOSPHATE MALTOSYLTRANSFERASE"/>
    <property type="match status" value="1"/>
</dbReference>
<reference evidence="2" key="1">
    <citation type="submission" date="2024-06" db="EMBL/GenBank/DDBJ databases">
        <authorList>
            <consortium name="consrtm"/>
            <person name="Uemura M."/>
            <person name="Terahara T."/>
        </authorList>
    </citation>
    <scope>NUCLEOTIDE SEQUENCE</scope>
    <source>
        <strain evidence="2">KM77-8</strain>
    </source>
</reference>
<dbReference type="EMBL" id="AP035768">
    <property type="protein sequence ID" value="BFO17704.1"/>
    <property type="molecule type" value="Genomic_DNA"/>
</dbReference>
<dbReference type="AlphaFoldDB" id="A0AAT9HK13"/>
<dbReference type="PANTHER" id="PTHR47786:SF2">
    <property type="entry name" value="GLYCOSYL HYDROLASE FAMILY 13 CATALYTIC DOMAIN-CONTAINING PROTEIN"/>
    <property type="match status" value="1"/>
</dbReference>
<feature type="region of interest" description="Disordered" evidence="1">
    <location>
        <begin position="123"/>
        <end position="142"/>
    </location>
</feature>
<evidence type="ECO:0000313" key="2">
    <source>
        <dbReference type="EMBL" id="BFO17704.1"/>
    </source>
</evidence>
<evidence type="ECO:0000256" key="1">
    <source>
        <dbReference type="SAM" id="MobiDB-lite"/>
    </source>
</evidence>
<gene>
    <name evidence="2" type="ORF">SHKM778_40920</name>
</gene>
<dbReference type="Gene3D" id="3.20.20.80">
    <property type="entry name" value="Glycosidases"/>
    <property type="match status" value="1"/>
</dbReference>
<protein>
    <submittedName>
        <fullName evidence="2">Uncharacterized protein</fullName>
    </submittedName>
</protein>
<proteinExistence type="predicted"/>
<name>A0AAT9HK13_9ACTN</name>
<dbReference type="InterPro" id="IPR017853">
    <property type="entry name" value="GH"/>
</dbReference>
<dbReference type="SUPFAM" id="SSF51445">
    <property type="entry name" value="(Trans)glycosidases"/>
    <property type="match status" value="1"/>
</dbReference>